<proteinExistence type="predicted"/>
<protein>
    <recommendedName>
        <fullName evidence="12">DNA 3'-5' helicase</fullName>
        <ecNumber evidence="12">5.6.2.4</ecNumber>
    </recommendedName>
</protein>
<dbReference type="NCBIfam" id="TIGR02785">
    <property type="entry name" value="addA_Gpos"/>
    <property type="match status" value="1"/>
</dbReference>
<evidence type="ECO:0000256" key="15">
    <source>
        <dbReference type="SAM" id="MobiDB-lite"/>
    </source>
</evidence>
<dbReference type="RefSeq" id="WP_186878451.1">
    <property type="nucleotide sequence ID" value="NZ_JACOPN010000004.1"/>
</dbReference>
<evidence type="ECO:0000259" key="17">
    <source>
        <dbReference type="PROSITE" id="PS51217"/>
    </source>
</evidence>
<dbReference type="Gene3D" id="3.40.50.300">
    <property type="entry name" value="P-loop containing nucleotide triphosphate hydrolases"/>
    <property type="match status" value="4"/>
</dbReference>
<accession>A0A8J6J3P5</accession>
<comment type="catalytic activity">
    <reaction evidence="11">
        <text>Couples ATP hydrolysis with the unwinding of duplex DNA by translocating in the 3'-5' direction.</text>
        <dbReference type="EC" id="5.6.2.4"/>
    </reaction>
</comment>
<dbReference type="InterPro" id="IPR014017">
    <property type="entry name" value="DNA_helicase_UvrD-like_C"/>
</dbReference>
<dbReference type="GO" id="GO:0004527">
    <property type="term" value="F:exonuclease activity"/>
    <property type="evidence" value="ECO:0007669"/>
    <property type="project" value="UniProtKB-KW"/>
</dbReference>
<dbReference type="PROSITE" id="PS51198">
    <property type="entry name" value="UVRD_HELICASE_ATP_BIND"/>
    <property type="match status" value="1"/>
</dbReference>
<evidence type="ECO:0000259" key="16">
    <source>
        <dbReference type="PROSITE" id="PS51198"/>
    </source>
</evidence>
<dbReference type="InterPro" id="IPR011604">
    <property type="entry name" value="PDDEXK-like_dom_sf"/>
</dbReference>
<comment type="catalytic activity">
    <reaction evidence="13">
        <text>ATP + H2O = ADP + phosphate + H(+)</text>
        <dbReference type="Rhea" id="RHEA:13065"/>
        <dbReference type="ChEBI" id="CHEBI:15377"/>
        <dbReference type="ChEBI" id="CHEBI:15378"/>
        <dbReference type="ChEBI" id="CHEBI:30616"/>
        <dbReference type="ChEBI" id="CHEBI:43474"/>
        <dbReference type="ChEBI" id="CHEBI:456216"/>
        <dbReference type="EC" id="5.6.2.4"/>
    </reaction>
</comment>
<dbReference type="PROSITE" id="PS51217">
    <property type="entry name" value="UVRD_HELICASE_CTER"/>
    <property type="match status" value="1"/>
</dbReference>
<dbReference type="GO" id="GO:0006302">
    <property type="term" value="P:double-strand break repair"/>
    <property type="evidence" value="ECO:0007669"/>
    <property type="project" value="InterPro"/>
</dbReference>
<evidence type="ECO:0000256" key="4">
    <source>
        <dbReference type="ARBA" id="ARBA00022801"/>
    </source>
</evidence>
<feature type="domain" description="UvrD-like helicase C-terminal" evidence="17">
    <location>
        <begin position="506"/>
        <end position="788"/>
    </location>
</feature>
<evidence type="ECO:0000256" key="9">
    <source>
        <dbReference type="ARBA" id="ARBA00023204"/>
    </source>
</evidence>
<keyword evidence="6" id="KW-0269">Exonuclease</keyword>
<dbReference type="InterPro" id="IPR011335">
    <property type="entry name" value="Restrct_endonuc-II-like"/>
</dbReference>
<keyword evidence="10" id="KW-0413">Isomerase</keyword>
<dbReference type="AlphaFoldDB" id="A0A8J6J3P5"/>
<dbReference type="InterPro" id="IPR027417">
    <property type="entry name" value="P-loop_NTPase"/>
</dbReference>
<evidence type="ECO:0000256" key="2">
    <source>
        <dbReference type="ARBA" id="ARBA00022741"/>
    </source>
</evidence>
<dbReference type="GO" id="GO:0000725">
    <property type="term" value="P:recombinational repair"/>
    <property type="evidence" value="ECO:0007669"/>
    <property type="project" value="TreeGrafter"/>
</dbReference>
<feature type="region of interest" description="Disordered" evidence="15">
    <location>
        <begin position="994"/>
        <end position="1024"/>
    </location>
</feature>
<keyword evidence="1" id="KW-0540">Nuclease</keyword>
<keyword evidence="9" id="KW-0234">DNA repair</keyword>
<sequence>MAFPLTPEQRDIVQDRGGELLVSAAAGSGKTRVLVERLLDRVTEEGLDIDRFLVITYTKAAAAELRTRVAQELAVRLAERPHDRHLQRQLTLVYKAQISTIHAFCSAVLRESGHVLDLDPDFRLCDEGEAQVLMTRVLEQTLDRRYEGMDPQGPFARLVDTLAAGRDDSRLAQIVLDIAGRVQSHPDPARWLGEEQSRWQLEPGTDMEDTTWGSILLEELRRRCRWCRKRICQALELVGEDELLKVNYATALHESIAQLNKLLAARGWDETTACLPIPFPTLGRKKKRSKELEAWEEMEVADRAERIKTTRSRCKKQLEKLSGLFQESSRELGEELALARPVVGALMELTADFLADYAKEKRRRGLVDFSDLEHLTVKLLLDDRGEPTQAARMWADRFEEVQVDEYQDTNQVQNAIFRAISHQGRTLFQVGDVKQSIYRFRLADPTIFLDKYHRFPDGAKARPGQPRRRVLSKNFRSRPQVLLGCNDLFRNVMSRSFGELDYTDDQALVPGASFPDPEGADYALELDVLDLSYLGEQDREDRENKDQAEARFAARRIRQLLDKPLMVTEGDGQRPLRPSDVMILLRSPGVVLHHYTRALGEENIPWVADGNEDFLSTTEGNVALAILRLVDNPRQDVPLLAALRSPVFGFTADRLAELRSNDRGEDFYSAVAAGAARGEQDCADFLDRLERLRFGAGDRTCRQLIWHIYETADLLGIFGAMNEGRKRQENLLSLYALAGQMEDGGCRTLFQFLLRLDRLRQTGGKLSAARPAQEGEGVSILSIHRSKGLEKPVVLVCGLSRRLNRDDLKAPVLFHPELGVGPKGLEPERMVQYPTLARQAVALRLDQEMMAEELRLLYVAMTRAREKLILSVALTAGRKTLTELGEDLTLPVSPMTLSVQPSVGHWVLLYAMTRPEATLLRALAVPGHDEDFPDPEIGPRWEICWVNDLGETQDDQDDRDGIVGKAEKDVRADEGPQPDLSWRYPHLALADVPSKVTATQRKGRPLDQEAAEEGMSTDLPQPEPAVHRPRFAAEERGLTAAQRGTALHQAMQYLPLTGDHSPEGVRAELDRLTREGFLTPMQRQAIRPAVLSAFFQSDLGRDMCAARECRREFKFSLLVPAREYEPQGEEVLLQGVIDAWFDDGDGITVIDFKSDRIQPGGEAQRGEEYRRQLCSYSRALEEILGRPVRRRVLWFFATGRAWDV</sequence>
<reference evidence="18" key="1">
    <citation type="submission" date="2020-08" db="EMBL/GenBank/DDBJ databases">
        <title>Genome public.</title>
        <authorList>
            <person name="Liu C."/>
            <person name="Sun Q."/>
        </authorList>
    </citation>
    <scope>NUCLEOTIDE SEQUENCE</scope>
    <source>
        <strain evidence="18">BX5</strain>
    </source>
</reference>
<dbReference type="GO" id="GO:0005524">
    <property type="term" value="F:ATP binding"/>
    <property type="evidence" value="ECO:0007669"/>
    <property type="project" value="UniProtKB-UniRule"/>
</dbReference>
<keyword evidence="2 14" id="KW-0547">Nucleotide-binding</keyword>
<dbReference type="EMBL" id="JACOPN010000004">
    <property type="protein sequence ID" value="MBC5717159.1"/>
    <property type="molecule type" value="Genomic_DNA"/>
</dbReference>
<keyword evidence="7 14" id="KW-0067">ATP-binding</keyword>
<dbReference type="InterPro" id="IPR014016">
    <property type="entry name" value="UvrD-like_ATP-bd"/>
</dbReference>
<dbReference type="InterPro" id="IPR000212">
    <property type="entry name" value="DNA_helicase_UvrD/REP"/>
</dbReference>
<dbReference type="Proteomes" id="UP000602260">
    <property type="component" value="Unassembled WGS sequence"/>
</dbReference>
<dbReference type="SUPFAM" id="SSF52980">
    <property type="entry name" value="Restriction endonuclease-like"/>
    <property type="match status" value="1"/>
</dbReference>
<dbReference type="Gene3D" id="3.90.320.10">
    <property type="match status" value="1"/>
</dbReference>
<evidence type="ECO:0000256" key="10">
    <source>
        <dbReference type="ARBA" id="ARBA00023235"/>
    </source>
</evidence>
<dbReference type="CDD" id="cd17932">
    <property type="entry name" value="DEXQc_UvrD"/>
    <property type="match status" value="1"/>
</dbReference>
<evidence type="ECO:0000256" key="13">
    <source>
        <dbReference type="ARBA" id="ARBA00048988"/>
    </source>
</evidence>
<feature type="domain" description="UvrD-like helicase ATP-binding" evidence="16">
    <location>
        <begin position="3"/>
        <end position="478"/>
    </location>
</feature>
<dbReference type="SUPFAM" id="SSF52540">
    <property type="entry name" value="P-loop containing nucleoside triphosphate hydrolases"/>
    <property type="match status" value="1"/>
</dbReference>
<evidence type="ECO:0000256" key="14">
    <source>
        <dbReference type="PROSITE-ProRule" id="PRU00560"/>
    </source>
</evidence>
<keyword evidence="8" id="KW-0238">DNA-binding</keyword>
<evidence type="ECO:0000256" key="11">
    <source>
        <dbReference type="ARBA" id="ARBA00034617"/>
    </source>
</evidence>
<dbReference type="Pfam" id="PF13361">
    <property type="entry name" value="UvrD_C"/>
    <property type="match status" value="1"/>
</dbReference>
<evidence type="ECO:0000256" key="1">
    <source>
        <dbReference type="ARBA" id="ARBA00022722"/>
    </source>
</evidence>
<dbReference type="PANTHER" id="PTHR11070">
    <property type="entry name" value="UVRD / RECB / PCRA DNA HELICASE FAMILY MEMBER"/>
    <property type="match status" value="1"/>
</dbReference>
<comment type="caution">
    <text evidence="18">The sequence shown here is derived from an EMBL/GenBank/DDBJ whole genome shotgun (WGS) entry which is preliminary data.</text>
</comment>
<evidence type="ECO:0000256" key="8">
    <source>
        <dbReference type="ARBA" id="ARBA00023125"/>
    </source>
</evidence>
<name>A0A8J6J3P5_9FIRM</name>
<evidence type="ECO:0000313" key="18">
    <source>
        <dbReference type="EMBL" id="MBC5717159.1"/>
    </source>
</evidence>
<evidence type="ECO:0000256" key="6">
    <source>
        <dbReference type="ARBA" id="ARBA00022839"/>
    </source>
</evidence>
<organism evidence="18 19">
    <name type="scientific">Flintibacter faecis</name>
    <dbReference type="NCBI Taxonomy" id="2763047"/>
    <lineage>
        <taxon>Bacteria</taxon>
        <taxon>Bacillati</taxon>
        <taxon>Bacillota</taxon>
        <taxon>Clostridia</taxon>
        <taxon>Eubacteriales</taxon>
        <taxon>Flintibacter</taxon>
    </lineage>
</organism>
<evidence type="ECO:0000256" key="7">
    <source>
        <dbReference type="ARBA" id="ARBA00022840"/>
    </source>
</evidence>
<dbReference type="GO" id="GO:0033202">
    <property type="term" value="C:DNA helicase complex"/>
    <property type="evidence" value="ECO:0007669"/>
    <property type="project" value="TreeGrafter"/>
</dbReference>
<evidence type="ECO:0000256" key="12">
    <source>
        <dbReference type="ARBA" id="ARBA00034808"/>
    </source>
</evidence>
<dbReference type="InterPro" id="IPR038726">
    <property type="entry name" value="PDDEXK_AddAB-type"/>
</dbReference>
<keyword evidence="4 14" id="KW-0378">Hydrolase</keyword>
<evidence type="ECO:0000256" key="3">
    <source>
        <dbReference type="ARBA" id="ARBA00022763"/>
    </source>
</evidence>
<feature type="binding site" evidence="14">
    <location>
        <begin position="24"/>
        <end position="31"/>
    </location>
    <ligand>
        <name>ATP</name>
        <dbReference type="ChEBI" id="CHEBI:30616"/>
    </ligand>
</feature>
<dbReference type="PANTHER" id="PTHR11070:SF48">
    <property type="entry name" value="ATP-DEPENDENT HELICASE_NUCLEASE SUBUNIT A"/>
    <property type="match status" value="1"/>
</dbReference>
<dbReference type="Pfam" id="PF00580">
    <property type="entry name" value="UvrD-helicase"/>
    <property type="match status" value="1"/>
</dbReference>
<gene>
    <name evidence="18" type="primary">addA</name>
    <name evidence="18" type="ORF">H8S55_07480</name>
</gene>
<keyword evidence="19" id="KW-1185">Reference proteome</keyword>
<keyword evidence="3" id="KW-0227">DNA damage</keyword>
<dbReference type="GO" id="GO:0005829">
    <property type="term" value="C:cytosol"/>
    <property type="evidence" value="ECO:0007669"/>
    <property type="project" value="TreeGrafter"/>
</dbReference>
<evidence type="ECO:0000256" key="5">
    <source>
        <dbReference type="ARBA" id="ARBA00022806"/>
    </source>
</evidence>
<dbReference type="GO" id="GO:0003677">
    <property type="term" value="F:DNA binding"/>
    <property type="evidence" value="ECO:0007669"/>
    <property type="project" value="UniProtKB-KW"/>
</dbReference>
<keyword evidence="5 14" id="KW-0347">Helicase</keyword>
<dbReference type="Pfam" id="PF12705">
    <property type="entry name" value="PDDEXK_1"/>
    <property type="match status" value="1"/>
</dbReference>
<dbReference type="InterPro" id="IPR014152">
    <property type="entry name" value="AddA"/>
</dbReference>
<evidence type="ECO:0000313" key="19">
    <source>
        <dbReference type="Proteomes" id="UP000602260"/>
    </source>
</evidence>
<dbReference type="GO" id="GO:0043138">
    <property type="term" value="F:3'-5' DNA helicase activity"/>
    <property type="evidence" value="ECO:0007669"/>
    <property type="project" value="UniProtKB-EC"/>
</dbReference>
<dbReference type="EC" id="5.6.2.4" evidence="12"/>